<dbReference type="AlphaFoldDB" id="A0A7V3ZV73"/>
<dbReference type="GO" id="GO:0000428">
    <property type="term" value="C:DNA-directed RNA polymerase complex"/>
    <property type="evidence" value="ECO:0007669"/>
    <property type="project" value="UniProtKB-KW"/>
</dbReference>
<dbReference type="GO" id="GO:0006351">
    <property type="term" value="P:DNA-templated transcription"/>
    <property type="evidence" value="ECO:0007669"/>
    <property type="project" value="InterPro"/>
</dbReference>
<dbReference type="GO" id="GO:0003677">
    <property type="term" value="F:DNA binding"/>
    <property type="evidence" value="ECO:0007669"/>
    <property type="project" value="InterPro"/>
</dbReference>
<reference evidence="3" key="1">
    <citation type="journal article" date="2020" name="mSystems">
        <title>Genome- and Community-Level Interaction Insights into Carbon Utilization and Element Cycling Functions of Hydrothermarchaeota in Hydrothermal Sediment.</title>
        <authorList>
            <person name="Zhou Z."/>
            <person name="Liu Y."/>
            <person name="Xu W."/>
            <person name="Pan J."/>
            <person name="Luo Z.H."/>
            <person name="Li M."/>
        </authorList>
    </citation>
    <scope>NUCLEOTIDE SEQUENCE [LARGE SCALE GENOMIC DNA]</scope>
    <source>
        <strain evidence="3">SpSt-697</strain>
    </source>
</reference>
<dbReference type="InterPro" id="IPR036161">
    <property type="entry name" value="RPB6/omega-like_sf"/>
</dbReference>
<comment type="caution">
    <text evidence="3">The sequence shown here is derived from an EMBL/GenBank/DDBJ whole genome shotgun (WGS) entry which is preliminary data.</text>
</comment>
<evidence type="ECO:0008006" key="4">
    <source>
        <dbReference type="Google" id="ProtNLM"/>
    </source>
</evidence>
<dbReference type="EMBL" id="DTDR01000112">
    <property type="protein sequence ID" value="HGK63802.1"/>
    <property type="molecule type" value="Genomic_DNA"/>
</dbReference>
<proteinExistence type="predicted"/>
<organism evidence="3">
    <name type="scientific">candidate division WOR-3 bacterium</name>
    <dbReference type="NCBI Taxonomy" id="2052148"/>
    <lineage>
        <taxon>Bacteria</taxon>
        <taxon>Bacteria division WOR-3</taxon>
    </lineage>
</organism>
<sequence>MEDLHIPQEKIHIEKDGKKYNKYEIILAASKLARKYLELIREGKMEPKENVYLYALKQILSDEVKIEKGE</sequence>
<dbReference type="SUPFAM" id="SSF63562">
    <property type="entry name" value="RPB6/omega subunit-like"/>
    <property type="match status" value="1"/>
</dbReference>
<accession>A0A7V3ZV73</accession>
<evidence type="ECO:0000256" key="1">
    <source>
        <dbReference type="ARBA" id="ARBA00022478"/>
    </source>
</evidence>
<gene>
    <name evidence="3" type="ORF">ENU74_04335</name>
</gene>
<protein>
    <recommendedName>
        <fullName evidence="4">DNA-directed RNA polymerase subunit omega</fullName>
    </recommendedName>
</protein>
<name>A0A7V3ZV73_UNCW3</name>
<dbReference type="GO" id="GO:0003899">
    <property type="term" value="F:DNA-directed RNA polymerase activity"/>
    <property type="evidence" value="ECO:0007669"/>
    <property type="project" value="InterPro"/>
</dbReference>
<evidence type="ECO:0000313" key="3">
    <source>
        <dbReference type="EMBL" id="HGK63802.1"/>
    </source>
</evidence>
<keyword evidence="2" id="KW-0804">Transcription</keyword>
<keyword evidence="1" id="KW-0240">DNA-directed RNA polymerase</keyword>
<evidence type="ECO:0000256" key="2">
    <source>
        <dbReference type="ARBA" id="ARBA00023163"/>
    </source>
</evidence>